<evidence type="ECO:0000256" key="3">
    <source>
        <dbReference type="ARBA" id="ARBA00022801"/>
    </source>
</evidence>
<dbReference type="PROSITE" id="PS51762">
    <property type="entry name" value="GH16_2"/>
    <property type="match status" value="1"/>
</dbReference>
<dbReference type="InterPro" id="IPR008263">
    <property type="entry name" value="GH16_AS"/>
</dbReference>
<dbReference type="GO" id="GO:0005975">
    <property type="term" value="P:carbohydrate metabolic process"/>
    <property type="evidence" value="ECO:0007669"/>
    <property type="project" value="InterPro"/>
</dbReference>
<dbReference type="SUPFAM" id="SSF49899">
    <property type="entry name" value="Concanavalin A-like lectins/glucanases"/>
    <property type="match status" value="1"/>
</dbReference>
<feature type="compositionally biased region" description="Pro residues" evidence="5">
    <location>
        <begin position="316"/>
        <end position="342"/>
    </location>
</feature>
<evidence type="ECO:0000313" key="9">
    <source>
        <dbReference type="Proteomes" id="UP000659904"/>
    </source>
</evidence>
<evidence type="ECO:0000313" key="8">
    <source>
        <dbReference type="EMBL" id="GIG02922.1"/>
    </source>
</evidence>
<evidence type="ECO:0000256" key="4">
    <source>
        <dbReference type="ARBA" id="ARBA00023295"/>
    </source>
</evidence>
<evidence type="ECO:0000256" key="5">
    <source>
        <dbReference type="SAM" id="MobiDB-lite"/>
    </source>
</evidence>
<accession>A0A8J3KGT2</accession>
<dbReference type="Pfam" id="PF00754">
    <property type="entry name" value="F5_F8_type_C"/>
    <property type="match status" value="3"/>
</dbReference>
<feature type="domain" description="F5/8 type C" evidence="6">
    <location>
        <begin position="338"/>
        <end position="478"/>
    </location>
</feature>
<dbReference type="PROSITE" id="PS01034">
    <property type="entry name" value="GH16_1"/>
    <property type="match status" value="1"/>
</dbReference>
<dbReference type="PANTHER" id="PTHR10963">
    <property type="entry name" value="GLYCOSYL HYDROLASE-RELATED"/>
    <property type="match status" value="1"/>
</dbReference>
<protein>
    <recommendedName>
        <fullName evidence="10">F5/8 type C domain-containing protein</fullName>
    </recommendedName>
</protein>
<dbReference type="PANTHER" id="PTHR10963:SF55">
    <property type="entry name" value="GLYCOSIDE HYDROLASE FAMILY 16 PROTEIN"/>
    <property type="match status" value="1"/>
</dbReference>
<dbReference type="Pfam" id="PF00722">
    <property type="entry name" value="Glyco_hydro_16"/>
    <property type="match status" value="1"/>
</dbReference>
<sequence length="735" mass="78255">MRSVPNAAAPPRSVPTRRRWYAVLATLGAVLASSYLAVVAGSASAADPLISQGKPVTASSVENAVFPATAAVDGDNGTRWSSAFSDPQWIQVDLGATATVSQVVLRWEAAYATAFQVQVSATGTGGWTNIYSTTTGTGGVQTLAVSGSGRYVRVNGTARATVHGYSLYEFQVYGIIGGGGGGCGTANAALGRPASSSSQEGAFAAANAFDGSTGTRWSSAFSDPQWVQVDLGSSQNICGVTLNWEGAYATAFQIQVSNAATGPWTNIYSTTTGTGGTQTLTVSGTGRYVRMNGTARATAWGYSLWELAVRTGGTPSNPPSNPPSSPPPASPSASPPTSPSPNPGGEVLLSYNKPGFASSSQDDGACWQCFPVRAFDLDPASRWATQAWTDPGWIYVDLGATAQIKRVVLQWDPAYATSYQLQTSADAVNWTTVYTTTTSTGFKQNITVNGTGRYVRMYGTARSNGYGYSLWEFQVYGTGGAPTTPPAQPANPTFPATNLVFSDEFNGPAGSKPDASKWTIDTGTGQNAELQYYTNNNNANMNGSGQLVMEARREAAGGMQYTSHRMNTGNKFHFQYGRVEARVKVPKGNGFWPAFWMMGADFLPPTSRPWPYNGEIDIMEILGRDTTRSYTTLHAPAYNGGAGYGFEKVWGIDLSADYHVYAAQWDSNGIRFFVDSTEVFYASKATVEATRGPWVYDHPHYMILNLAVGGDWPGSPDASTPFPAQMLVDYVRVYK</sequence>
<keyword evidence="4" id="KW-0326">Glycosidase</keyword>
<evidence type="ECO:0000259" key="7">
    <source>
        <dbReference type="PROSITE" id="PS51762"/>
    </source>
</evidence>
<feature type="domain" description="F5/8 type C" evidence="6">
    <location>
        <begin position="178"/>
        <end position="312"/>
    </location>
</feature>
<comment type="caution">
    <text evidence="8">The sequence shown here is derived from an EMBL/GenBank/DDBJ whole genome shotgun (WGS) entry which is preliminary data.</text>
</comment>
<reference evidence="8 9" key="1">
    <citation type="submission" date="2021-01" db="EMBL/GenBank/DDBJ databases">
        <title>Whole genome shotgun sequence of Catellatospora citrea NBRC 14495.</title>
        <authorList>
            <person name="Komaki H."/>
            <person name="Tamura T."/>
        </authorList>
    </citation>
    <scope>NUCLEOTIDE SEQUENCE [LARGE SCALE GENOMIC DNA]</scope>
    <source>
        <strain evidence="8 9">NBRC 14495</strain>
    </source>
</reference>
<evidence type="ECO:0000256" key="2">
    <source>
        <dbReference type="ARBA" id="ARBA00022729"/>
    </source>
</evidence>
<evidence type="ECO:0008006" key="10">
    <source>
        <dbReference type="Google" id="ProtNLM"/>
    </source>
</evidence>
<dbReference type="InterPro" id="IPR008979">
    <property type="entry name" value="Galactose-bd-like_sf"/>
</dbReference>
<gene>
    <name evidence="8" type="ORF">Cci01nite_80150</name>
</gene>
<name>A0A8J3KGT2_9ACTN</name>
<dbReference type="InterPro" id="IPR000757">
    <property type="entry name" value="Beta-glucanase-like"/>
</dbReference>
<comment type="similarity">
    <text evidence="1">Belongs to the glycosyl hydrolase 16 family.</text>
</comment>
<evidence type="ECO:0000256" key="1">
    <source>
        <dbReference type="ARBA" id="ARBA00006865"/>
    </source>
</evidence>
<dbReference type="EMBL" id="BONH01000064">
    <property type="protein sequence ID" value="GIG02922.1"/>
    <property type="molecule type" value="Genomic_DNA"/>
</dbReference>
<dbReference type="Gene3D" id="2.60.120.260">
    <property type="entry name" value="Galactose-binding domain-like"/>
    <property type="match status" value="3"/>
</dbReference>
<dbReference type="CDD" id="cd08023">
    <property type="entry name" value="GH16_laminarinase_like"/>
    <property type="match status" value="1"/>
</dbReference>
<proteinExistence type="inferred from homology"/>
<dbReference type="PROSITE" id="PS50022">
    <property type="entry name" value="FA58C_3"/>
    <property type="match status" value="3"/>
</dbReference>
<dbReference type="InterPro" id="IPR000421">
    <property type="entry name" value="FA58C"/>
</dbReference>
<feature type="domain" description="GH16" evidence="7">
    <location>
        <begin position="476"/>
        <end position="735"/>
    </location>
</feature>
<feature type="domain" description="F5/8 type C" evidence="6">
    <location>
        <begin position="38"/>
        <end position="175"/>
    </location>
</feature>
<keyword evidence="9" id="KW-1185">Reference proteome</keyword>
<evidence type="ECO:0000259" key="6">
    <source>
        <dbReference type="PROSITE" id="PS50022"/>
    </source>
</evidence>
<keyword evidence="3" id="KW-0378">Hydrolase</keyword>
<keyword evidence="2" id="KW-0732">Signal</keyword>
<dbReference type="AlphaFoldDB" id="A0A8J3KGT2"/>
<dbReference type="RefSeq" id="WP_120315626.1">
    <property type="nucleotide sequence ID" value="NZ_BONH01000064.1"/>
</dbReference>
<dbReference type="Gene3D" id="2.60.120.200">
    <property type="match status" value="1"/>
</dbReference>
<feature type="region of interest" description="Disordered" evidence="5">
    <location>
        <begin position="311"/>
        <end position="353"/>
    </location>
</feature>
<dbReference type="InterPro" id="IPR013320">
    <property type="entry name" value="ConA-like_dom_sf"/>
</dbReference>
<dbReference type="InterPro" id="IPR050546">
    <property type="entry name" value="Glycosyl_Hydrlase_16"/>
</dbReference>
<dbReference type="Proteomes" id="UP000659904">
    <property type="component" value="Unassembled WGS sequence"/>
</dbReference>
<organism evidence="8 9">
    <name type="scientific">Catellatospora citrea</name>
    <dbReference type="NCBI Taxonomy" id="53366"/>
    <lineage>
        <taxon>Bacteria</taxon>
        <taxon>Bacillati</taxon>
        <taxon>Actinomycetota</taxon>
        <taxon>Actinomycetes</taxon>
        <taxon>Micromonosporales</taxon>
        <taxon>Micromonosporaceae</taxon>
        <taxon>Catellatospora</taxon>
    </lineage>
</organism>
<dbReference type="GO" id="GO:0004553">
    <property type="term" value="F:hydrolase activity, hydrolyzing O-glycosyl compounds"/>
    <property type="evidence" value="ECO:0007669"/>
    <property type="project" value="InterPro"/>
</dbReference>
<dbReference type="SUPFAM" id="SSF49785">
    <property type="entry name" value="Galactose-binding domain-like"/>
    <property type="match status" value="3"/>
</dbReference>